<feature type="domain" description="EGF-like" evidence="2 3">
    <location>
        <begin position="163"/>
        <end position="174"/>
    </location>
</feature>
<organism evidence="4">
    <name type="scientific">Fonticula alba</name>
    <name type="common">Slime mold</name>
    <dbReference type="NCBI Taxonomy" id="691883"/>
    <lineage>
        <taxon>Eukaryota</taxon>
        <taxon>Rotosphaerida</taxon>
        <taxon>Fonticulaceae</taxon>
        <taxon>Fonticula</taxon>
    </lineage>
</organism>
<keyword evidence="5" id="KW-1185">Reference proteome</keyword>
<evidence type="ECO:0000259" key="3">
    <source>
        <dbReference type="PROSITE" id="PS01186"/>
    </source>
</evidence>
<dbReference type="InterPro" id="IPR000742">
    <property type="entry name" value="EGF"/>
</dbReference>
<sequence length="203" mass="21489">MPVNAYCQPRSMPAQTIAVGRSATFAMCNDTTSRCMFSSPEYVEEHNPTDKCLGRGDDPYPAPSNNINCVVTVDTVDPSSESSDPATWSINTNDLVELILTPPSRFIGKQTVTCRVTQNTADPYPNPGPGEQIGESTTSITVTPFICNETTCVHGTCHHIDGCKCNAGWKGIACDINPASTLVATTSLVVALVASLFGLAASL</sequence>
<feature type="transmembrane region" description="Helical" evidence="1">
    <location>
        <begin position="182"/>
        <end position="201"/>
    </location>
</feature>
<dbReference type="PROSITE" id="PS00022">
    <property type="entry name" value="EGF_1"/>
    <property type="match status" value="1"/>
</dbReference>
<proteinExistence type="predicted"/>
<dbReference type="GeneID" id="20526614"/>
<dbReference type="RefSeq" id="XP_009494066.1">
    <property type="nucleotide sequence ID" value="XM_009495791.1"/>
</dbReference>
<evidence type="ECO:0000256" key="1">
    <source>
        <dbReference type="SAM" id="Phobius"/>
    </source>
</evidence>
<keyword evidence="1" id="KW-0812">Transmembrane</keyword>
<keyword evidence="1" id="KW-0472">Membrane</keyword>
<accession>A0A058ZAE1</accession>
<dbReference type="PROSITE" id="PS01186">
    <property type="entry name" value="EGF_2"/>
    <property type="match status" value="1"/>
</dbReference>
<gene>
    <name evidence="4" type="ORF">H696_01889</name>
</gene>
<keyword evidence="1" id="KW-1133">Transmembrane helix</keyword>
<name>A0A058ZAE1_FONAL</name>
<evidence type="ECO:0000313" key="4">
    <source>
        <dbReference type="EMBL" id="KCV70943.1"/>
    </source>
</evidence>
<dbReference type="EMBL" id="KB932203">
    <property type="protein sequence ID" value="KCV70943.1"/>
    <property type="molecule type" value="Genomic_DNA"/>
</dbReference>
<protein>
    <recommendedName>
        <fullName evidence="2 3">EGF-like domain-containing protein</fullName>
    </recommendedName>
</protein>
<dbReference type="Proteomes" id="UP000030693">
    <property type="component" value="Unassembled WGS sequence"/>
</dbReference>
<dbReference type="Gene3D" id="2.10.25.10">
    <property type="entry name" value="Laminin"/>
    <property type="match status" value="1"/>
</dbReference>
<dbReference type="AlphaFoldDB" id="A0A058ZAE1"/>
<evidence type="ECO:0000259" key="2">
    <source>
        <dbReference type="PROSITE" id="PS00022"/>
    </source>
</evidence>
<reference evidence="4" key="1">
    <citation type="submission" date="2013-04" db="EMBL/GenBank/DDBJ databases">
        <title>The Genome Sequence of Fonticula alba ATCC 38817.</title>
        <authorList>
            <consortium name="The Broad Institute Genomics Platform"/>
            <person name="Russ C."/>
            <person name="Cuomo C."/>
            <person name="Burger G."/>
            <person name="Gray M.W."/>
            <person name="Holland P.W.H."/>
            <person name="King N."/>
            <person name="Lang F.B.F."/>
            <person name="Roger A.J."/>
            <person name="Ruiz-Trillo I."/>
            <person name="Brown M."/>
            <person name="Walker B."/>
            <person name="Young S."/>
            <person name="Zeng Q."/>
            <person name="Gargeya S."/>
            <person name="Fitzgerald M."/>
            <person name="Haas B."/>
            <person name="Abouelleil A."/>
            <person name="Allen A.W."/>
            <person name="Alvarado L."/>
            <person name="Arachchi H.M."/>
            <person name="Berlin A.M."/>
            <person name="Chapman S.B."/>
            <person name="Gainer-Dewar J."/>
            <person name="Goldberg J."/>
            <person name="Griggs A."/>
            <person name="Gujja S."/>
            <person name="Hansen M."/>
            <person name="Howarth C."/>
            <person name="Imamovic A."/>
            <person name="Ireland A."/>
            <person name="Larimer J."/>
            <person name="McCowan C."/>
            <person name="Murphy C."/>
            <person name="Pearson M."/>
            <person name="Poon T.W."/>
            <person name="Priest M."/>
            <person name="Roberts A."/>
            <person name="Saif S."/>
            <person name="Shea T."/>
            <person name="Sisk P."/>
            <person name="Sykes S."/>
            <person name="Wortman J."/>
            <person name="Nusbaum C."/>
            <person name="Birren B."/>
        </authorList>
    </citation>
    <scope>NUCLEOTIDE SEQUENCE [LARGE SCALE GENOMIC DNA]</scope>
    <source>
        <strain evidence="4">ATCC 38817</strain>
    </source>
</reference>
<evidence type="ECO:0000313" key="5">
    <source>
        <dbReference type="Proteomes" id="UP000030693"/>
    </source>
</evidence>